<dbReference type="Proteomes" id="UP000176609">
    <property type="component" value="Unassembled WGS sequence"/>
</dbReference>
<feature type="active site" description="Proton acceptor" evidence="1">
    <location>
        <position position="185"/>
    </location>
</feature>
<feature type="modified residue" description="N6-(pyridoxal phosphate)lysine" evidence="2">
    <location>
        <position position="185"/>
    </location>
</feature>
<reference evidence="5 6" key="1">
    <citation type="journal article" date="2016" name="Nat. Commun.">
        <title>Thousands of microbial genomes shed light on interconnected biogeochemical processes in an aquifer system.</title>
        <authorList>
            <person name="Anantharaman K."/>
            <person name="Brown C.T."/>
            <person name="Hug L.A."/>
            <person name="Sharon I."/>
            <person name="Castelle C.J."/>
            <person name="Probst A.J."/>
            <person name="Thomas B.C."/>
            <person name="Singh A."/>
            <person name="Wilkins M.J."/>
            <person name="Karaoz U."/>
            <person name="Brodie E.L."/>
            <person name="Williams K.H."/>
            <person name="Hubbard S.S."/>
            <person name="Banfield J.F."/>
        </authorList>
    </citation>
    <scope>NUCLEOTIDE SEQUENCE [LARGE SCALE GENOMIC DNA]</scope>
</reference>
<dbReference type="GO" id="GO:0030170">
    <property type="term" value="F:pyridoxal phosphate binding"/>
    <property type="evidence" value="ECO:0007669"/>
    <property type="project" value="TreeGrafter"/>
</dbReference>
<dbReference type="Gene3D" id="3.40.640.10">
    <property type="entry name" value="Type I PLP-dependent aspartate aminotransferase-like (Major domain)"/>
    <property type="match status" value="1"/>
</dbReference>
<dbReference type="InterPro" id="IPR015421">
    <property type="entry name" value="PyrdxlP-dep_Trfase_major"/>
</dbReference>
<comment type="caution">
    <text evidence="5">The sequence shown here is derived from an EMBL/GenBank/DDBJ whole genome shotgun (WGS) entry which is preliminary data.</text>
</comment>
<dbReference type="Pfam" id="PF01041">
    <property type="entry name" value="DegT_DnrJ_EryC1"/>
    <property type="match status" value="2"/>
</dbReference>
<evidence type="ECO:0008006" key="7">
    <source>
        <dbReference type="Google" id="ProtNLM"/>
    </source>
</evidence>
<organism evidence="5 6">
    <name type="scientific">Candidatus Gottesmanbacteria bacterium RIFCSPLOWO2_01_FULL_39_12b</name>
    <dbReference type="NCBI Taxonomy" id="1798388"/>
    <lineage>
        <taxon>Bacteria</taxon>
        <taxon>Candidatus Gottesmaniibacteriota</taxon>
    </lineage>
</organism>
<sequence>MFNYPIAISLSPNTDDDDIRQAVKILFQPWCWKKGREIDRVEKWFCDYFGVPEAVSFNSGISALFALLKAFEIGKDDEVLIQAFTCVAVVEPILWTGGRPVFVDIDEGFNLDYRLIEQKITRKTRAIIVQNTFGTPANIDKITKIVQKHNLILIEDCAHSLGGEFKGGKLGSFGDAAFFSFGRDKVISSVFGGMAIINLKFNPPAGGQNQKLREIQKNLEYPSYFWILQQLLHPIAFACILPLYNLILGKIILFLLMKARILSKPVYKEELIGEKPKTFPFKYPNALASLLIRQLDKLKNYNDKRNQIADYYYKYLEKKKSIILPPYVNGSIFLRFNILINNANKVFAKAKKNKVVLGNWYHNVIDPEGVELEKIGYIPGRCPKAESYAKRSVNLPTYPRLNEDNINQVVKLINKYATD</sequence>
<accession>A0A1F6AQJ8</accession>
<keyword evidence="4" id="KW-1133">Transmembrane helix</keyword>
<dbReference type="InterPro" id="IPR015424">
    <property type="entry name" value="PyrdxlP-dep_Trfase"/>
</dbReference>
<evidence type="ECO:0000256" key="4">
    <source>
        <dbReference type="SAM" id="Phobius"/>
    </source>
</evidence>
<dbReference type="Gene3D" id="3.90.1150.10">
    <property type="entry name" value="Aspartate Aminotransferase, domain 1"/>
    <property type="match status" value="1"/>
</dbReference>
<keyword evidence="4" id="KW-0472">Membrane</keyword>
<dbReference type="SUPFAM" id="SSF53383">
    <property type="entry name" value="PLP-dependent transferases"/>
    <property type="match status" value="1"/>
</dbReference>
<dbReference type="PANTHER" id="PTHR30244">
    <property type="entry name" value="TRANSAMINASE"/>
    <property type="match status" value="1"/>
</dbReference>
<keyword evidence="2 3" id="KW-0663">Pyridoxal phosphate</keyword>
<dbReference type="PIRSF" id="PIRSF000390">
    <property type="entry name" value="PLP_StrS"/>
    <property type="match status" value="1"/>
</dbReference>
<evidence type="ECO:0000313" key="5">
    <source>
        <dbReference type="EMBL" id="OGG26763.1"/>
    </source>
</evidence>
<dbReference type="GO" id="GO:0000271">
    <property type="term" value="P:polysaccharide biosynthetic process"/>
    <property type="evidence" value="ECO:0007669"/>
    <property type="project" value="TreeGrafter"/>
</dbReference>
<gene>
    <name evidence="5" type="ORF">A2960_01155</name>
</gene>
<dbReference type="PANTHER" id="PTHR30244:SF34">
    <property type="entry name" value="DTDP-4-AMINO-4,6-DIDEOXYGALACTOSE TRANSAMINASE"/>
    <property type="match status" value="1"/>
</dbReference>
<dbReference type="AlphaFoldDB" id="A0A1F6AQJ8"/>
<dbReference type="InterPro" id="IPR015422">
    <property type="entry name" value="PyrdxlP-dep_Trfase_small"/>
</dbReference>
<name>A0A1F6AQJ8_9BACT</name>
<keyword evidence="4" id="KW-0812">Transmembrane</keyword>
<protein>
    <recommendedName>
        <fullName evidence="7">DegT/DnrJ/EryC1/StrS aminotransferase</fullName>
    </recommendedName>
</protein>
<dbReference type="GO" id="GO:0008483">
    <property type="term" value="F:transaminase activity"/>
    <property type="evidence" value="ECO:0007669"/>
    <property type="project" value="TreeGrafter"/>
</dbReference>
<comment type="similarity">
    <text evidence="3">Belongs to the DegT/DnrJ/EryC1 family.</text>
</comment>
<evidence type="ECO:0000313" key="6">
    <source>
        <dbReference type="Proteomes" id="UP000176609"/>
    </source>
</evidence>
<dbReference type="EMBL" id="MFJR01000007">
    <property type="protein sequence ID" value="OGG26763.1"/>
    <property type="molecule type" value="Genomic_DNA"/>
</dbReference>
<evidence type="ECO:0000256" key="3">
    <source>
        <dbReference type="RuleBase" id="RU004508"/>
    </source>
</evidence>
<proteinExistence type="inferred from homology"/>
<evidence type="ECO:0000256" key="2">
    <source>
        <dbReference type="PIRSR" id="PIRSR000390-2"/>
    </source>
</evidence>
<evidence type="ECO:0000256" key="1">
    <source>
        <dbReference type="PIRSR" id="PIRSR000390-1"/>
    </source>
</evidence>
<feature type="transmembrane region" description="Helical" evidence="4">
    <location>
        <begin position="231"/>
        <end position="256"/>
    </location>
</feature>
<dbReference type="InterPro" id="IPR000653">
    <property type="entry name" value="DegT/StrS_aminotransferase"/>
</dbReference>